<dbReference type="GO" id="GO:0005576">
    <property type="term" value="C:extracellular region"/>
    <property type="evidence" value="ECO:0007669"/>
    <property type="project" value="UniProtKB-SubCell"/>
</dbReference>
<dbReference type="Pfam" id="PF03022">
    <property type="entry name" value="MRJP"/>
    <property type="match status" value="1"/>
</dbReference>
<dbReference type="Proteomes" id="UP000179467">
    <property type="component" value="Unassembled WGS sequence"/>
</dbReference>
<dbReference type="RefSeq" id="WP_070935301.1">
    <property type="nucleotide sequence ID" value="NZ_MIPT01000001.1"/>
</dbReference>
<organism evidence="3 4">
    <name type="scientific">Edaphosphingomonas haloaromaticamans</name>
    <dbReference type="NCBI Taxonomy" id="653954"/>
    <lineage>
        <taxon>Bacteria</taxon>
        <taxon>Pseudomonadati</taxon>
        <taxon>Pseudomonadota</taxon>
        <taxon>Alphaproteobacteria</taxon>
        <taxon>Sphingomonadales</taxon>
        <taxon>Rhizorhabdaceae</taxon>
        <taxon>Edaphosphingomonas</taxon>
    </lineage>
</organism>
<sequence length="373" mass="40457">MRRGGSLSRKRLAIAVALLCILCATALIARPKWARAGDPRLERAAASDTMVWNGVAVWKGRVFVSGPRWTGSKGPAVGTIDGDRVAPFPDAAWNGWWPGDDPARAFVNVNAIHLDDGGGLWVVDTGTPDFGGDPLPGGAKLVRIDLAGGRVSRIYPAGPAIALPGSYIDDIRINGGHAYLTDAGRPGLIVLDIASGAMRRVLDGHPSVTASEDRDILLSGRVLKGRDGRPVRVHSDPMEISPDGRWFHYAPLEGPWSRIETRFLDDPSLSETELASHVEPWADIPPVGGTAMDKDGSLYFTDLAANALRRRAPDGTIDTIVSDDRLHWADAPFIDADRRIWLPVPQIDRSDIFSNADGPRQWPVGLYRLKLRD</sequence>
<keyword evidence="2" id="KW-0964">Secreted</keyword>
<dbReference type="Gene3D" id="2.120.10.30">
    <property type="entry name" value="TolB, C-terminal domain"/>
    <property type="match status" value="1"/>
</dbReference>
<dbReference type="PANTHER" id="PTHR10009">
    <property type="entry name" value="PROTEIN YELLOW-RELATED"/>
    <property type="match status" value="1"/>
</dbReference>
<dbReference type="EMBL" id="MIPT01000001">
    <property type="protein sequence ID" value="OHT22317.1"/>
    <property type="molecule type" value="Genomic_DNA"/>
</dbReference>
<comment type="subcellular location">
    <subcellularLocation>
        <location evidence="1">Secreted</location>
    </subcellularLocation>
</comment>
<gene>
    <name evidence="3" type="ORF">BHE75_04344</name>
</gene>
<dbReference type="SUPFAM" id="SSF63829">
    <property type="entry name" value="Calcium-dependent phosphotriesterase"/>
    <property type="match status" value="1"/>
</dbReference>
<protein>
    <submittedName>
        <fullName evidence="3">Major royal jelly protein</fullName>
    </submittedName>
</protein>
<dbReference type="AlphaFoldDB" id="A0A1S1HJX3"/>
<name>A0A1S1HJX3_9SPHN</name>
<dbReference type="InterPro" id="IPR011042">
    <property type="entry name" value="6-blade_b-propeller_TolB-like"/>
</dbReference>
<proteinExistence type="predicted"/>
<evidence type="ECO:0000313" key="3">
    <source>
        <dbReference type="EMBL" id="OHT22317.1"/>
    </source>
</evidence>
<evidence type="ECO:0000313" key="4">
    <source>
        <dbReference type="Proteomes" id="UP000179467"/>
    </source>
</evidence>
<dbReference type="OrthoDB" id="9797664at2"/>
<keyword evidence="4" id="KW-1185">Reference proteome</keyword>
<evidence type="ECO:0000256" key="2">
    <source>
        <dbReference type="ARBA" id="ARBA00022525"/>
    </source>
</evidence>
<dbReference type="InterPro" id="IPR017996">
    <property type="entry name" value="MRJP/yellow-related"/>
</dbReference>
<comment type="caution">
    <text evidence="3">The sequence shown here is derived from an EMBL/GenBank/DDBJ whole genome shotgun (WGS) entry which is preliminary data.</text>
</comment>
<accession>A0A1S1HJX3</accession>
<reference evidence="3 4" key="1">
    <citation type="submission" date="2016-09" db="EMBL/GenBank/DDBJ databases">
        <title>Metabolic pathway, cell adaptation mechanisms and a novel monoxygenase revealed through proteogenomic-transcription analysis of a Sphingomonas haloaromaticamans strain degrading the fungicide ortho-phenylphenol.</title>
        <authorList>
            <person name="Perruchon C."/>
            <person name="Papadopoulou E.S."/>
            <person name="Rousidou C."/>
            <person name="Vasileiadis S."/>
            <person name="Tanou G."/>
            <person name="Amoutzias G."/>
            <person name="Molassiotis A."/>
            <person name="Karpouzas D.G."/>
        </authorList>
    </citation>
    <scope>NUCLEOTIDE SEQUENCE [LARGE SCALE GENOMIC DNA]</scope>
    <source>
        <strain evidence="3 4">P3</strain>
    </source>
</reference>
<evidence type="ECO:0000256" key="1">
    <source>
        <dbReference type="ARBA" id="ARBA00004613"/>
    </source>
</evidence>
<dbReference type="PANTHER" id="PTHR10009:SF18">
    <property type="entry name" value="PROTEIN YELLOW-LIKE PROTEIN"/>
    <property type="match status" value="1"/>
</dbReference>